<evidence type="ECO:0000256" key="1">
    <source>
        <dbReference type="ARBA" id="ARBA00022723"/>
    </source>
</evidence>
<proteinExistence type="predicted"/>
<keyword evidence="2" id="KW-0677">Repeat</keyword>
<dbReference type="AlphaFoldDB" id="A0A7I8VE10"/>
<keyword evidence="1" id="KW-0479">Metal-binding</keyword>
<dbReference type="OrthoDB" id="10004641at2759"/>
<comment type="caution">
    <text evidence="7">The sequence shown here is derived from an EMBL/GenBank/DDBJ whole genome shotgun (WGS) entry which is preliminary data.</text>
</comment>
<dbReference type="GO" id="GO:0045944">
    <property type="term" value="P:positive regulation of transcription by RNA polymerase II"/>
    <property type="evidence" value="ECO:0007669"/>
    <property type="project" value="TreeGrafter"/>
</dbReference>
<evidence type="ECO:0000256" key="2">
    <source>
        <dbReference type="ARBA" id="ARBA00022737"/>
    </source>
</evidence>
<dbReference type="PANTHER" id="PTHR24403">
    <property type="entry name" value="ZINC FINGER PROTEIN"/>
    <property type="match status" value="1"/>
</dbReference>
<evidence type="ECO:0000313" key="7">
    <source>
        <dbReference type="EMBL" id="CAD5114384.1"/>
    </source>
</evidence>
<dbReference type="PANTHER" id="PTHR24403:SF103">
    <property type="entry name" value="E3 SUMO-PROTEIN LIGASE ZNF451 ISOFORM X1"/>
    <property type="match status" value="1"/>
</dbReference>
<dbReference type="Proteomes" id="UP000549394">
    <property type="component" value="Unassembled WGS sequence"/>
</dbReference>
<dbReference type="Pfam" id="PF13894">
    <property type="entry name" value="zf-C2H2_4"/>
    <property type="match status" value="1"/>
</dbReference>
<feature type="domain" description="C2H2-type" evidence="6">
    <location>
        <begin position="251"/>
        <end position="279"/>
    </location>
</feature>
<evidence type="ECO:0000256" key="5">
    <source>
        <dbReference type="PROSITE-ProRule" id="PRU00042"/>
    </source>
</evidence>
<sequence length="287" mass="33252">MNERTRFIDIIRGLISHTATCTLFHEKYLKIKVNLDVEVDEKTSWKASFLTTSDETALKPNNPLSSPKATLKKYPCLLCPATFKYSSNLRRHENQQHNRTTKRRGSTKLSKIKLKDNGNNFQTEKEVEFQRPALNNELHRQHPQNISSPKLNSTRDIIDVKRIIDALQSKKSCSREDTTEESCVTVFSIEEDHINNNNLSSEENASEANSFSCPLCPTSCNRMSNLYRHIRTKHPDKPSILPQEKKLNNLYKCPFCFISFSFSTNMRRHVRKKHPEKRLENKSGKLT</sequence>
<dbReference type="SUPFAM" id="SSF57667">
    <property type="entry name" value="beta-beta-alpha zinc fingers"/>
    <property type="match status" value="1"/>
</dbReference>
<dbReference type="InterPro" id="IPR050688">
    <property type="entry name" value="Zinc_finger/UBP_domain"/>
</dbReference>
<name>A0A7I8VE10_9ANNE</name>
<feature type="domain" description="C2H2-type" evidence="6">
    <location>
        <begin position="74"/>
        <end position="102"/>
    </location>
</feature>
<reference evidence="7 8" key="1">
    <citation type="submission" date="2020-08" db="EMBL/GenBank/DDBJ databases">
        <authorList>
            <person name="Hejnol A."/>
        </authorList>
    </citation>
    <scope>NUCLEOTIDE SEQUENCE [LARGE SCALE GENOMIC DNA]</scope>
</reference>
<dbReference type="Gene3D" id="3.30.160.60">
    <property type="entry name" value="Classic Zinc Finger"/>
    <property type="match status" value="3"/>
</dbReference>
<dbReference type="EMBL" id="CAJFCJ010000005">
    <property type="protein sequence ID" value="CAD5114384.1"/>
    <property type="molecule type" value="Genomic_DNA"/>
</dbReference>
<protein>
    <recommendedName>
        <fullName evidence="6">C2H2-type domain-containing protein</fullName>
    </recommendedName>
</protein>
<dbReference type="InterPro" id="IPR036236">
    <property type="entry name" value="Znf_C2H2_sf"/>
</dbReference>
<keyword evidence="4" id="KW-0862">Zinc</keyword>
<dbReference type="InterPro" id="IPR013087">
    <property type="entry name" value="Znf_C2H2_type"/>
</dbReference>
<evidence type="ECO:0000256" key="3">
    <source>
        <dbReference type="ARBA" id="ARBA00022771"/>
    </source>
</evidence>
<keyword evidence="8" id="KW-1185">Reference proteome</keyword>
<organism evidence="7 8">
    <name type="scientific">Dimorphilus gyrociliatus</name>
    <dbReference type="NCBI Taxonomy" id="2664684"/>
    <lineage>
        <taxon>Eukaryota</taxon>
        <taxon>Metazoa</taxon>
        <taxon>Spiralia</taxon>
        <taxon>Lophotrochozoa</taxon>
        <taxon>Annelida</taxon>
        <taxon>Polychaeta</taxon>
        <taxon>Polychaeta incertae sedis</taxon>
        <taxon>Dinophilidae</taxon>
        <taxon>Dimorphilus</taxon>
    </lineage>
</organism>
<evidence type="ECO:0000313" key="8">
    <source>
        <dbReference type="Proteomes" id="UP000549394"/>
    </source>
</evidence>
<evidence type="ECO:0000256" key="4">
    <source>
        <dbReference type="ARBA" id="ARBA00022833"/>
    </source>
</evidence>
<feature type="domain" description="C2H2-type" evidence="6">
    <location>
        <begin position="211"/>
        <end position="238"/>
    </location>
</feature>
<accession>A0A7I8VE10</accession>
<dbReference type="SMART" id="SM00355">
    <property type="entry name" value="ZnF_C2H2"/>
    <property type="match status" value="3"/>
</dbReference>
<dbReference type="PROSITE" id="PS00028">
    <property type="entry name" value="ZINC_FINGER_C2H2_1"/>
    <property type="match status" value="3"/>
</dbReference>
<evidence type="ECO:0000259" key="6">
    <source>
        <dbReference type="PROSITE" id="PS50157"/>
    </source>
</evidence>
<keyword evidence="3 5" id="KW-0863">Zinc-finger</keyword>
<gene>
    <name evidence="7" type="ORF">DGYR_LOCUS3233</name>
</gene>
<dbReference type="Pfam" id="PF00096">
    <property type="entry name" value="zf-C2H2"/>
    <property type="match status" value="2"/>
</dbReference>
<dbReference type="GO" id="GO:0005634">
    <property type="term" value="C:nucleus"/>
    <property type="evidence" value="ECO:0007669"/>
    <property type="project" value="TreeGrafter"/>
</dbReference>
<dbReference type="PROSITE" id="PS50157">
    <property type="entry name" value="ZINC_FINGER_C2H2_2"/>
    <property type="match status" value="3"/>
</dbReference>
<dbReference type="GO" id="GO:0008270">
    <property type="term" value="F:zinc ion binding"/>
    <property type="evidence" value="ECO:0007669"/>
    <property type="project" value="UniProtKB-KW"/>
</dbReference>